<feature type="transmembrane region" description="Helical" evidence="6">
    <location>
        <begin position="308"/>
        <end position="326"/>
    </location>
</feature>
<proteinExistence type="predicted"/>
<keyword evidence="2" id="KW-0813">Transport</keyword>
<feature type="transmembrane region" description="Helical" evidence="6">
    <location>
        <begin position="220"/>
        <end position="242"/>
    </location>
</feature>
<feature type="transmembrane region" description="Helical" evidence="6">
    <location>
        <begin position="346"/>
        <end position="366"/>
    </location>
</feature>
<feature type="transmembrane region" description="Helical" evidence="6">
    <location>
        <begin position="254"/>
        <end position="278"/>
    </location>
</feature>
<dbReference type="PANTHER" id="PTHR42948">
    <property type="entry name" value="TRANSPORTER"/>
    <property type="match status" value="1"/>
</dbReference>
<comment type="subcellular location">
    <subcellularLocation>
        <location evidence="1">Membrane</location>
        <topology evidence="1">Multi-pass membrane protein</topology>
    </subcellularLocation>
</comment>
<evidence type="ECO:0000256" key="4">
    <source>
        <dbReference type="ARBA" id="ARBA00022989"/>
    </source>
</evidence>
<feature type="transmembrane region" description="Helical" evidence="6">
    <location>
        <begin position="181"/>
        <end position="200"/>
    </location>
</feature>
<gene>
    <name evidence="7" type="ORF">LG34_05630</name>
</gene>
<evidence type="ECO:0000256" key="5">
    <source>
        <dbReference type="ARBA" id="ARBA00023136"/>
    </source>
</evidence>
<dbReference type="NCBIfam" id="NF037979">
    <property type="entry name" value="Na_transp"/>
    <property type="match status" value="1"/>
</dbReference>
<keyword evidence="3 6" id="KW-0812">Transmembrane</keyword>
<dbReference type="InterPro" id="IPR000175">
    <property type="entry name" value="Na/ntran_symport"/>
</dbReference>
<dbReference type="InterPro" id="IPR037272">
    <property type="entry name" value="SNS_sf"/>
</dbReference>
<protein>
    <submittedName>
        <fullName evidence="7">Sodium-dependent tryptophan transporter</fullName>
    </submittedName>
</protein>
<dbReference type="InterPro" id="IPR047218">
    <property type="entry name" value="YocR/YhdH-like"/>
</dbReference>
<feature type="transmembrane region" description="Helical" evidence="6">
    <location>
        <begin position="151"/>
        <end position="169"/>
    </location>
</feature>
<evidence type="ECO:0000313" key="8">
    <source>
        <dbReference type="Proteomes" id="UP000245288"/>
    </source>
</evidence>
<accession>A0A2V1JTP3</accession>
<evidence type="ECO:0000256" key="1">
    <source>
        <dbReference type="ARBA" id="ARBA00004141"/>
    </source>
</evidence>
<evidence type="ECO:0000313" key="7">
    <source>
        <dbReference type="EMBL" id="PWE87174.1"/>
    </source>
</evidence>
<comment type="caution">
    <text evidence="7">The sequence shown here is derived from an EMBL/GenBank/DDBJ whole genome shotgun (WGS) entry which is preliminary data.</text>
</comment>
<keyword evidence="8" id="KW-1185">Reference proteome</keyword>
<dbReference type="PROSITE" id="PS50267">
    <property type="entry name" value="NA_NEUROTRAN_SYMP_3"/>
    <property type="match status" value="1"/>
</dbReference>
<dbReference type="SUPFAM" id="SSF161070">
    <property type="entry name" value="SNF-like"/>
    <property type="match status" value="1"/>
</dbReference>
<dbReference type="AlphaFoldDB" id="A0A2V1JTP3"/>
<keyword evidence="4 6" id="KW-1133">Transmembrane helix</keyword>
<feature type="transmembrane region" description="Helical" evidence="6">
    <location>
        <begin position="91"/>
        <end position="115"/>
    </location>
</feature>
<dbReference type="RefSeq" id="WP_109215179.1">
    <property type="nucleotide sequence ID" value="NZ_JRFU01000059.1"/>
</dbReference>
<dbReference type="EMBL" id="JRFU01000059">
    <property type="protein sequence ID" value="PWE87174.1"/>
    <property type="molecule type" value="Genomic_DNA"/>
</dbReference>
<dbReference type="Pfam" id="PF00209">
    <property type="entry name" value="SNF"/>
    <property type="match status" value="2"/>
</dbReference>
<feature type="transmembrane region" description="Helical" evidence="6">
    <location>
        <begin position="372"/>
        <end position="392"/>
    </location>
</feature>
<dbReference type="OrthoDB" id="9762833at2"/>
<dbReference type="PRINTS" id="PR00176">
    <property type="entry name" value="NANEUSMPORT"/>
</dbReference>
<name>A0A2V1JTP3_EUBRA</name>
<evidence type="ECO:0000256" key="2">
    <source>
        <dbReference type="ARBA" id="ARBA00022448"/>
    </source>
</evidence>
<feature type="transmembrane region" description="Helical" evidence="6">
    <location>
        <begin position="36"/>
        <end position="59"/>
    </location>
</feature>
<dbReference type="PANTHER" id="PTHR42948:SF1">
    <property type="entry name" value="TRANSPORTER"/>
    <property type="match status" value="1"/>
</dbReference>
<feature type="transmembrane region" description="Helical" evidence="6">
    <location>
        <begin position="413"/>
        <end position="439"/>
    </location>
</feature>
<keyword evidence="5 6" id="KW-0472">Membrane</keyword>
<dbReference type="CDD" id="cd10336">
    <property type="entry name" value="SLC6sbd_Tyt1-Like"/>
    <property type="match status" value="1"/>
</dbReference>
<reference evidence="7 8" key="1">
    <citation type="submission" date="2014-09" db="EMBL/GenBank/DDBJ databases">
        <title>Butyrate-producing bacteria isolated from human gut.</title>
        <authorList>
            <person name="Zhang Q."/>
            <person name="Zhao L."/>
        </authorList>
    </citation>
    <scope>NUCLEOTIDE SEQUENCE [LARGE SCALE GENOMIC DNA]</scope>
    <source>
        <strain evidence="7 8">21</strain>
    </source>
</reference>
<dbReference type="GO" id="GO:0016020">
    <property type="term" value="C:membrane"/>
    <property type="evidence" value="ECO:0007669"/>
    <property type="project" value="UniProtKB-SubCell"/>
</dbReference>
<sequence length="440" mass="46963">MEKRESFQSRWGFILACIGSAVGMGNIWMFPTRVSLYGGGAFLIPYIIFVVLIGSTGVIGEMSFGRGTRSGPIDAFGTACERHGKRKIGEALGMIPVVGSMAMAIGYTVVMGWILKYAIGAFSGTTLAPEHVDDFADKFGSMASAFGNNGWQVLILCITMAILMFGVGNGIETANKIMMPIFFFLFVGLGIYIAFQPGAATGYHYIFRIDPVALADPKTWIFALGQAFFSLSVAGNGTLIYGSYLPDHENIPAAAGRVAFFDTLAAMLAALVIIPAMATTGAKLNQGGPGLLFIYLPNLIKSMPGGRLIIIIFFVAVLFGGLTSLINLYEAPIATVQEKLHVGRKAACMIIGAIGLGVSLLIQGIVSGWMDVLSIYICPLGAGLAAIMFFWVCGKKYVEAQVNKGRTKPFTKLYYPICKYLYVAVCFIVLILGIALGGIG</sequence>
<feature type="transmembrane region" description="Helical" evidence="6">
    <location>
        <begin position="12"/>
        <end position="30"/>
    </location>
</feature>
<evidence type="ECO:0000256" key="6">
    <source>
        <dbReference type="SAM" id="Phobius"/>
    </source>
</evidence>
<organism evidence="7 8">
    <name type="scientific">Eubacterium ramulus</name>
    <dbReference type="NCBI Taxonomy" id="39490"/>
    <lineage>
        <taxon>Bacteria</taxon>
        <taxon>Bacillati</taxon>
        <taxon>Bacillota</taxon>
        <taxon>Clostridia</taxon>
        <taxon>Eubacteriales</taxon>
        <taxon>Eubacteriaceae</taxon>
        <taxon>Eubacterium</taxon>
    </lineage>
</organism>
<evidence type="ECO:0000256" key="3">
    <source>
        <dbReference type="ARBA" id="ARBA00022692"/>
    </source>
</evidence>
<dbReference type="Proteomes" id="UP000245288">
    <property type="component" value="Unassembled WGS sequence"/>
</dbReference>